<evidence type="ECO:0000256" key="5">
    <source>
        <dbReference type="ARBA" id="ARBA00022691"/>
    </source>
</evidence>
<evidence type="ECO:0000256" key="7">
    <source>
        <dbReference type="ARBA" id="ARBA00023125"/>
    </source>
</evidence>
<dbReference type="GO" id="GO:0009307">
    <property type="term" value="P:DNA restriction-modification system"/>
    <property type="evidence" value="ECO:0007669"/>
    <property type="project" value="UniProtKB-KW"/>
</dbReference>
<dbReference type="SUPFAM" id="SSF53335">
    <property type="entry name" value="S-adenosyl-L-methionine-dependent methyltransferases"/>
    <property type="match status" value="1"/>
</dbReference>
<comment type="caution">
    <text evidence="10">The sequence shown here is derived from an EMBL/GenBank/DDBJ whole genome shotgun (WGS) entry which is preliminary data.</text>
</comment>
<reference evidence="10 11" key="1">
    <citation type="journal article" date="2014" name="PLoS Genet.">
        <title>Hidden diversity in honey bee gut symbionts detected by single-cell genomics.</title>
        <authorList>
            <person name="Engel P."/>
            <person name="Stepanauskas R."/>
            <person name="Moran N."/>
        </authorList>
    </citation>
    <scope>NUCLEOTIDE SEQUENCE [LARGE SCALE GENOMIC DNA]</scope>
    <source>
        <strain evidence="10 11">SCGC AB-598-J21</strain>
    </source>
</reference>
<name>A0A074VBS8_9NEIS</name>
<dbReference type="Gene3D" id="3.40.50.150">
    <property type="entry name" value="Vaccinia Virus protein VP39"/>
    <property type="match status" value="1"/>
</dbReference>
<dbReference type="Gene3D" id="3.90.220.20">
    <property type="entry name" value="DNA methylase specificity domains"/>
    <property type="match status" value="1"/>
</dbReference>
<dbReference type="EC" id="2.1.1.72" evidence="2"/>
<dbReference type="PANTHER" id="PTHR42933:SF4">
    <property type="entry name" value="TYPE I RESTRICTION ENZYME ECOKI METHYLASE SUBUNIT"/>
    <property type="match status" value="1"/>
</dbReference>
<sequence>METELGRYYTSNKIGHFLVSQMNTQNAENILDLGCGVKCLSQAASCRWSNAEVITLDIDEIPSSNFLIHNNKHITSDALFYDLPDTLGVSEGAIDIAVCNPPFIRPNWKKDYEDIVASIGIDKYFSIKSCYNSEILFIAQIIRMLKSGGEAGVILPDNIFSAKRFRAMREYLISEHSIKKIIELPSKIFRKTEAKTHILIFNKEKTDDSSSIIELSKLDDIGNLSQPIFIKEQNGIERLDYSYHNLKIKKYRYDLKLDSIIKIKRGRLNSKQIKELTIPKIHTTDIKSFCKNYILSGDESLFNLPNKNYIIAEPGDILMSRVGRNFHKKIIIIEKGYAVVSDCLFVIKCKEKYREIIFNYFTSKIGQEHLIALSYGVTAKQISIEMIKNIKLEINND</sequence>
<dbReference type="InterPro" id="IPR044946">
    <property type="entry name" value="Restrct_endonuc_typeI_TRD_sf"/>
</dbReference>
<dbReference type="PRINTS" id="PR00507">
    <property type="entry name" value="N12N6MTFRASE"/>
</dbReference>
<dbReference type="GO" id="GO:0008170">
    <property type="term" value="F:N-methyltransferase activity"/>
    <property type="evidence" value="ECO:0007669"/>
    <property type="project" value="InterPro"/>
</dbReference>
<dbReference type="CDD" id="cd02440">
    <property type="entry name" value="AdoMet_MTases"/>
    <property type="match status" value="1"/>
</dbReference>
<keyword evidence="7" id="KW-0238">DNA-binding</keyword>
<feature type="domain" description="DNA methylase adenine-specific" evidence="9">
    <location>
        <begin position="4"/>
        <end position="225"/>
    </location>
</feature>
<evidence type="ECO:0000313" key="10">
    <source>
        <dbReference type="EMBL" id="KEP99894.1"/>
    </source>
</evidence>
<evidence type="ECO:0000256" key="8">
    <source>
        <dbReference type="ARBA" id="ARBA00047942"/>
    </source>
</evidence>
<evidence type="ECO:0000256" key="3">
    <source>
        <dbReference type="ARBA" id="ARBA00022603"/>
    </source>
</evidence>
<keyword evidence="3 10" id="KW-0489">Methyltransferase</keyword>
<dbReference type="GO" id="GO:0003677">
    <property type="term" value="F:DNA binding"/>
    <property type="evidence" value="ECO:0007669"/>
    <property type="project" value="UniProtKB-KW"/>
</dbReference>
<evidence type="ECO:0000259" key="9">
    <source>
        <dbReference type="Pfam" id="PF02384"/>
    </source>
</evidence>
<keyword evidence="4 10" id="KW-0808">Transferase</keyword>
<accession>A0A074VBS8</accession>
<dbReference type="Proteomes" id="UP000027644">
    <property type="component" value="Unassembled WGS sequence"/>
</dbReference>
<dbReference type="InterPro" id="IPR002052">
    <property type="entry name" value="DNA_methylase_N6_adenine_CS"/>
</dbReference>
<evidence type="ECO:0000256" key="1">
    <source>
        <dbReference type="ARBA" id="ARBA00006594"/>
    </source>
</evidence>
<evidence type="ECO:0000256" key="2">
    <source>
        <dbReference type="ARBA" id="ARBA00011900"/>
    </source>
</evidence>
<dbReference type="GO" id="GO:0032259">
    <property type="term" value="P:methylation"/>
    <property type="evidence" value="ECO:0007669"/>
    <property type="project" value="UniProtKB-KW"/>
</dbReference>
<evidence type="ECO:0000256" key="6">
    <source>
        <dbReference type="ARBA" id="ARBA00022747"/>
    </source>
</evidence>
<dbReference type="PANTHER" id="PTHR42933">
    <property type="entry name" value="SLR6095 PROTEIN"/>
    <property type="match status" value="1"/>
</dbReference>
<keyword evidence="5" id="KW-0949">S-adenosyl-L-methionine</keyword>
<dbReference type="InterPro" id="IPR051537">
    <property type="entry name" value="DNA_Adenine_Mtase"/>
</dbReference>
<dbReference type="GO" id="GO:0009007">
    <property type="term" value="F:site-specific DNA-methyltransferase (adenine-specific) activity"/>
    <property type="evidence" value="ECO:0007669"/>
    <property type="project" value="UniProtKB-EC"/>
</dbReference>
<comment type="catalytic activity">
    <reaction evidence="8">
        <text>a 2'-deoxyadenosine in DNA + S-adenosyl-L-methionine = an N(6)-methyl-2'-deoxyadenosine in DNA + S-adenosyl-L-homocysteine + H(+)</text>
        <dbReference type="Rhea" id="RHEA:15197"/>
        <dbReference type="Rhea" id="RHEA-COMP:12418"/>
        <dbReference type="Rhea" id="RHEA-COMP:12419"/>
        <dbReference type="ChEBI" id="CHEBI:15378"/>
        <dbReference type="ChEBI" id="CHEBI:57856"/>
        <dbReference type="ChEBI" id="CHEBI:59789"/>
        <dbReference type="ChEBI" id="CHEBI:90615"/>
        <dbReference type="ChEBI" id="CHEBI:90616"/>
        <dbReference type="EC" id="2.1.1.72"/>
    </reaction>
</comment>
<dbReference type="AlphaFoldDB" id="A0A074VBS8"/>
<evidence type="ECO:0000256" key="4">
    <source>
        <dbReference type="ARBA" id="ARBA00022679"/>
    </source>
</evidence>
<protein>
    <recommendedName>
        <fullName evidence="2">site-specific DNA-methyltransferase (adenine-specific)</fullName>
        <ecNumber evidence="2">2.1.1.72</ecNumber>
    </recommendedName>
</protein>
<dbReference type="EMBL" id="AVQL01000456">
    <property type="protein sequence ID" value="KEP99894.1"/>
    <property type="molecule type" value="Genomic_DNA"/>
</dbReference>
<dbReference type="PROSITE" id="PS00092">
    <property type="entry name" value="N6_MTASE"/>
    <property type="match status" value="1"/>
</dbReference>
<dbReference type="InterPro" id="IPR003356">
    <property type="entry name" value="DNA_methylase_A-5"/>
</dbReference>
<proteinExistence type="inferred from homology"/>
<dbReference type="Pfam" id="PF02384">
    <property type="entry name" value="N6_Mtase"/>
    <property type="match status" value="1"/>
</dbReference>
<comment type="similarity">
    <text evidence="1">Belongs to the N(4)/N(6)-methyltransferase family.</text>
</comment>
<dbReference type="InterPro" id="IPR029063">
    <property type="entry name" value="SAM-dependent_MTases_sf"/>
</dbReference>
<gene>
    <name evidence="10" type="ORF">SASC598J21_023310</name>
</gene>
<keyword evidence="6" id="KW-0680">Restriction system</keyword>
<organism evidence="10 11">
    <name type="scientific">Snodgrassella alvi SCGC AB-598-J21</name>
    <dbReference type="NCBI Taxonomy" id="1385367"/>
    <lineage>
        <taxon>Bacteria</taxon>
        <taxon>Pseudomonadati</taxon>
        <taxon>Pseudomonadota</taxon>
        <taxon>Betaproteobacteria</taxon>
        <taxon>Neisseriales</taxon>
        <taxon>Neisseriaceae</taxon>
        <taxon>Snodgrassella</taxon>
    </lineage>
</organism>
<evidence type="ECO:0000313" key="11">
    <source>
        <dbReference type="Proteomes" id="UP000027644"/>
    </source>
</evidence>
<dbReference type="SUPFAM" id="SSF116734">
    <property type="entry name" value="DNA methylase specificity domain"/>
    <property type="match status" value="1"/>
</dbReference>